<name>A0ACC4BFT7_POPAL</name>
<accession>A0ACC4BFT7</accession>
<evidence type="ECO:0000313" key="1">
    <source>
        <dbReference type="EMBL" id="KAL3576937.1"/>
    </source>
</evidence>
<proteinExistence type="predicted"/>
<evidence type="ECO:0000313" key="2">
    <source>
        <dbReference type="Proteomes" id="UP000309997"/>
    </source>
</evidence>
<organism evidence="1 2">
    <name type="scientific">Populus alba</name>
    <name type="common">White poplar</name>
    <dbReference type="NCBI Taxonomy" id="43335"/>
    <lineage>
        <taxon>Eukaryota</taxon>
        <taxon>Viridiplantae</taxon>
        <taxon>Streptophyta</taxon>
        <taxon>Embryophyta</taxon>
        <taxon>Tracheophyta</taxon>
        <taxon>Spermatophyta</taxon>
        <taxon>Magnoliopsida</taxon>
        <taxon>eudicotyledons</taxon>
        <taxon>Gunneridae</taxon>
        <taxon>Pentapetalae</taxon>
        <taxon>rosids</taxon>
        <taxon>fabids</taxon>
        <taxon>Malpighiales</taxon>
        <taxon>Salicaceae</taxon>
        <taxon>Saliceae</taxon>
        <taxon>Populus</taxon>
    </lineage>
</organism>
<dbReference type="Proteomes" id="UP000309997">
    <property type="component" value="Unassembled WGS sequence"/>
</dbReference>
<dbReference type="EMBL" id="RCHU02000011">
    <property type="protein sequence ID" value="KAL3576937.1"/>
    <property type="molecule type" value="Genomic_DNA"/>
</dbReference>
<sequence length="818" mass="89900">MGFVKCGVFFVLVAVLMASFSVSYTDPNDVTAMNSLFVSLQYPQLIGWLAMGGDPCSDAWQGVGCVFSNITSLTLNGLNLGGTLNSDFNKFTSIIDIDISDNHIGGDIPSALPSTLRNFSLARNQFTGRIPDSLDSLGQLLDLSFHNNQLIGEIPDVFQQMTSLTNLDLSGNNLSDQLPPSMGTLSSLSTLHLQNNRLTGTLNVLQDLPLEYLNVENNLFSGPIPEKLLDIPNFRKDGNPFNTSIIPSPPPAISPFPSLPPVAEAPQKQANGPSASITPKSERSKGFFASKRVIWIAVIGVVVIIIILGLCLLMSTCCKGRKANEEGNERHNVSVYKSRIDEPNIKSSFERNNQEKVTKESTVKLQDQYGPDARRQEAFPKAHGELDIDLKRMAAYSKQKMDHGINMTSVDANFMPLPPLPPPPPSLPIGNVIANPIGHAAHEKSHSTGTLTSHFPRIFTIATLQQYSNSFSEENFVGEGTLGSVYRAELPTGKLLAVKKLNCGASKQQTDEEFLQLVSSISKTQHDNIVEFVGYCNEHGQRLLVYEYCKHGTLYDALHADEEIHRKFSWNARVRLALGAARALQYLHEVCQPPIVHWNFKSSNILLDDNLVARVSDCGLAPLKSSGFATELSGRVLSAHGYGAPELELGSYTSKSDVYSFGVVMLELLTGRKSYDRSLSRGEQSLVRWAIHQLHDIDALSRMVDPSINGACPVKSLSRFADIISRCVQWEPEFRPLMSEIVQDLLSYYSMPSGGGRGPEANQLGYESDGLIFTFMLEMFIPKIDGAYGITWISFTGHYLIGKRDRLQCSVTCASGDR</sequence>
<keyword evidence="2" id="KW-1185">Reference proteome</keyword>
<reference evidence="1 2" key="1">
    <citation type="journal article" date="2024" name="Plant Biotechnol. J.">
        <title>Genome and CRISPR/Cas9 system of a widespread forest tree (Populus alba) in the world.</title>
        <authorList>
            <person name="Liu Y.J."/>
            <person name="Jiang P.F."/>
            <person name="Han X.M."/>
            <person name="Li X.Y."/>
            <person name="Wang H.M."/>
            <person name="Wang Y.J."/>
            <person name="Wang X.X."/>
            <person name="Zeng Q.Y."/>
        </authorList>
    </citation>
    <scope>NUCLEOTIDE SEQUENCE [LARGE SCALE GENOMIC DNA]</scope>
    <source>
        <strain evidence="2">cv. PAL-ZL1</strain>
    </source>
</reference>
<comment type="caution">
    <text evidence="1">The sequence shown here is derived from an EMBL/GenBank/DDBJ whole genome shotgun (WGS) entry which is preliminary data.</text>
</comment>
<gene>
    <name evidence="1" type="ORF">D5086_022220</name>
</gene>
<protein>
    <submittedName>
        <fullName evidence="1">Uncharacterized protein</fullName>
    </submittedName>
</protein>